<dbReference type="Gene3D" id="2.40.10.220">
    <property type="entry name" value="predicted glycosyltransferase like domains"/>
    <property type="match status" value="1"/>
</dbReference>
<name>A0A1H4PWG8_9BRAD</name>
<dbReference type="Proteomes" id="UP000183208">
    <property type="component" value="Unassembled WGS sequence"/>
</dbReference>
<proteinExistence type="predicted"/>
<reference evidence="2 3" key="1">
    <citation type="submission" date="2016-10" db="EMBL/GenBank/DDBJ databases">
        <authorList>
            <person name="de Groot N.N."/>
        </authorList>
    </citation>
    <scope>NUCLEOTIDE SEQUENCE [LARGE SCALE GENOMIC DNA]</scope>
    <source>
        <strain evidence="2 3">GAS522</strain>
    </source>
</reference>
<dbReference type="EMBL" id="FNTI01000001">
    <property type="protein sequence ID" value="SEC11604.1"/>
    <property type="molecule type" value="Genomic_DNA"/>
</dbReference>
<accession>A0A1H4PWG8</accession>
<dbReference type="SUPFAM" id="SSF141371">
    <property type="entry name" value="PilZ domain-like"/>
    <property type="match status" value="1"/>
</dbReference>
<sequence>MIERRTAQRHRVLKQGMLAFNGGGGTDCTVRNISESGARIEIASPVGLPDAFTLVIAADHFLRHCHAVWSADRRIGVAFD</sequence>
<gene>
    <name evidence="2" type="ORF">SAMN05444171_0693</name>
</gene>
<evidence type="ECO:0000259" key="1">
    <source>
        <dbReference type="Pfam" id="PF07238"/>
    </source>
</evidence>
<dbReference type="OrthoDB" id="7188320at2"/>
<dbReference type="RefSeq" id="WP_074815573.1">
    <property type="nucleotide sequence ID" value="NZ_FNTI01000001.1"/>
</dbReference>
<dbReference type="GO" id="GO:0035438">
    <property type="term" value="F:cyclic-di-GMP binding"/>
    <property type="evidence" value="ECO:0007669"/>
    <property type="project" value="InterPro"/>
</dbReference>
<evidence type="ECO:0000313" key="3">
    <source>
        <dbReference type="Proteomes" id="UP000183208"/>
    </source>
</evidence>
<protein>
    <submittedName>
        <fullName evidence="2">PilZ domain-containing protein</fullName>
    </submittedName>
</protein>
<dbReference type="InterPro" id="IPR009875">
    <property type="entry name" value="PilZ_domain"/>
</dbReference>
<organism evidence="2 3">
    <name type="scientific">Bradyrhizobium lablabi</name>
    <dbReference type="NCBI Taxonomy" id="722472"/>
    <lineage>
        <taxon>Bacteria</taxon>
        <taxon>Pseudomonadati</taxon>
        <taxon>Pseudomonadota</taxon>
        <taxon>Alphaproteobacteria</taxon>
        <taxon>Hyphomicrobiales</taxon>
        <taxon>Nitrobacteraceae</taxon>
        <taxon>Bradyrhizobium</taxon>
    </lineage>
</organism>
<feature type="domain" description="PilZ" evidence="1">
    <location>
        <begin position="3"/>
        <end position="79"/>
    </location>
</feature>
<dbReference type="Pfam" id="PF07238">
    <property type="entry name" value="PilZ"/>
    <property type="match status" value="1"/>
</dbReference>
<evidence type="ECO:0000313" key="2">
    <source>
        <dbReference type="EMBL" id="SEC11604.1"/>
    </source>
</evidence>
<dbReference type="AlphaFoldDB" id="A0A1H4PWG8"/>